<dbReference type="EMBL" id="AP018694">
    <property type="protein sequence ID" value="BBE17996.1"/>
    <property type="molecule type" value="Genomic_DNA"/>
</dbReference>
<evidence type="ECO:0000313" key="3">
    <source>
        <dbReference type="Proteomes" id="UP001193389"/>
    </source>
</evidence>
<evidence type="ECO:0000259" key="1">
    <source>
        <dbReference type="Pfam" id="PF07883"/>
    </source>
</evidence>
<protein>
    <submittedName>
        <fullName evidence="2">Transcriptional regulator</fullName>
    </submittedName>
</protein>
<proteinExistence type="predicted"/>
<dbReference type="InterPro" id="IPR047263">
    <property type="entry name" value="HNL-like_cupin"/>
</dbReference>
<dbReference type="Gene3D" id="2.60.120.10">
    <property type="entry name" value="Jelly Rolls"/>
    <property type="match status" value="1"/>
</dbReference>
<dbReference type="Pfam" id="PF07883">
    <property type="entry name" value="Cupin_2"/>
    <property type="match status" value="1"/>
</dbReference>
<organism evidence="2 3">
    <name type="scientific">Aquipluma nitroreducens</name>
    <dbReference type="NCBI Taxonomy" id="2010828"/>
    <lineage>
        <taxon>Bacteria</taxon>
        <taxon>Pseudomonadati</taxon>
        <taxon>Bacteroidota</taxon>
        <taxon>Bacteroidia</taxon>
        <taxon>Marinilabiliales</taxon>
        <taxon>Prolixibacteraceae</taxon>
        <taxon>Aquipluma</taxon>
    </lineage>
</organism>
<dbReference type="SUPFAM" id="SSF51182">
    <property type="entry name" value="RmlC-like cupins"/>
    <property type="match status" value="1"/>
</dbReference>
<dbReference type="InterPro" id="IPR011051">
    <property type="entry name" value="RmlC_Cupin_sf"/>
</dbReference>
<evidence type="ECO:0000313" key="2">
    <source>
        <dbReference type="EMBL" id="BBE17996.1"/>
    </source>
</evidence>
<accession>A0A5K7S8Z2</accession>
<keyword evidence="3" id="KW-1185">Reference proteome</keyword>
<reference evidence="2" key="1">
    <citation type="journal article" date="2020" name="Int. J. Syst. Evol. Microbiol.">
        <title>Aquipluma nitroreducens gen. nov. sp. nov., a novel facultatively anaerobic bacterium isolated from a freshwater lake.</title>
        <authorList>
            <person name="Watanabe M."/>
            <person name="Kojima H."/>
            <person name="Fukui M."/>
        </authorList>
    </citation>
    <scope>NUCLEOTIDE SEQUENCE</scope>
    <source>
        <strain evidence="2">MeG22</strain>
    </source>
</reference>
<name>A0A5K7S8Z2_9BACT</name>
<dbReference type="CDD" id="cd02233">
    <property type="entry name" value="cupin_HNL-like"/>
    <property type="match status" value="1"/>
</dbReference>
<dbReference type="InterPro" id="IPR013096">
    <property type="entry name" value="Cupin_2"/>
</dbReference>
<gene>
    <name evidence="2" type="ORF">AQPE_2155</name>
</gene>
<dbReference type="PANTHER" id="PTHR43698">
    <property type="entry name" value="RIBD C-TERMINAL DOMAIN CONTAINING PROTEIN"/>
    <property type="match status" value="1"/>
</dbReference>
<feature type="domain" description="Cupin type-2" evidence="1">
    <location>
        <begin position="61"/>
        <end position="119"/>
    </location>
</feature>
<dbReference type="KEGG" id="anf:AQPE_2155"/>
<dbReference type="Proteomes" id="UP001193389">
    <property type="component" value="Chromosome"/>
</dbReference>
<dbReference type="PANTHER" id="PTHR43698:SF1">
    <property type="entry name" value="BLL4564 PROTEIN"/>
    <property type="match status" value="1"/>
</dbReference>
<dbReference type="AlphaFoldDB" id="A0A5K7S8Z2"/>
<dbReference type="InterPro" id="IPR014710">
    <property type="entry name" value="RmlC-like_jellyroll"/>
</dbReference>
<sequence length="153" mass="16909">MFLSVLLVACNNMKTETAKEQNAELVFPKGNKVTNNNFTGSAWVQMFMTNDSTYNTSIGNVTFEPGARTNWHKHPGGQILLVTDGKGYYQEKGKPAQLIQKGDFVRIPPDTEHWHGAASGSGLTHIAINPNIDKGSVVWSQPVTDEEYNKVNE</sequence>